<dbReference type="Proteomes" id="UP000738359">
    <property type="component" value="Unassembled WGS sequence"/>
</dbReference>
<evidence type="ECO:0000256" key="4">
    <source>
        <dbReference type="ARBA" id="ARBA00022692"/>
    </source>
</evidence>
<comment type="caution">
    <text evidence="11">The sequence shown here is derived from an EMBL/GenBank/DDBJ whole genome shotgun (WGS) entry which is preliminary data.</text>
</comment>
<organism evidence="11 12">
    <name type="scientific">Mortierella alpina</name>
    <name type="common">Oleaginous fungus</name>
    <name type="synonym">Mortierella renispora</name>
    <dbReference type="NCBI Taxonomy" id="64518"/>
    <lineage>
        <taxon>Eukaryota</taxon>
        <taxon>Fungi</taxon>
        <taxon>Fungi incertae sedis</taxon>
        <taxon>Mucoromycota</taxon>
        <taxon>Mortierellomycotina</taxon>
        <taxon>Mortierellomycetes</taxon>
        <taxon>Mortierellales</taxon>
        <taxon>Mortierellaceae</taxon>
        <taxon>Mortierella</taxon>
    </lineage>
</organism>
<keyword evidence="12" id="KW-1185">Reference proteome</keyword>
<keyword evidence="3" id="KW-0808">Transferase</keyword>
<sequence>MAFNQKRASTSSSASFTASVNPRRQSSYGHIMAGTGGLPSAHTAAIKSSIAAAASSSSSSSNSNSNSHSSSHSTSSGSKRLSSLHLLNPLHSQHRNRSLKARIGRACPSLIHGSPRRRRSLWVMLCTGSLVVLIYFLSTWDIKTSVLDRASFSSSSFSSRALASSSDNQQPPLKLGQRNYIHVRQPPVVYKNPDGSDMDAKSAFMMRDFGLAQCQRAFAGAEKEKMPQEVRLERERMRDQSWKSTSRADAWRHSLAWKRSMKRILPNWKDYNAGWVGQGVVLTRFRGDAVDTDISSSNTLLVQIKLIRSLSSIPIEVWFERAADVSEELHETLISWGAMVRSLDDNRSTVQDAVVQSSDTDAASPTGLLELPIQTAEIQEVQSRIGSSHPAQLHRALTIAALINSGFEDMIYFAPSTLPTLSPRLAFQHPGYVGSGAMFWQHPTSPPAHDSPIWPIIQADCISTAYEQSWSAFALKHKDSWKGLFLAWYWLTGPEAATYEKIFGEQGNDLLRLAWVAVGRPYSTVDTMPQAGLLDLSRAKGEGLGCNLGATLYPAAGSPVLEDPVQYLKDQRQHQRLFQQSYRYGTHEDFFIENTNVMMVDAGSMDRHLYKALDRSLGTRKDPTTLMLTDAYAAGPEGRVCLRITRTAKGHRHER</sequence>
<evidence type="ECO:0000256" key="1">
    <source>
        <dbReference type="ARBA" id="ARBA00004323"/>
    </source>
</evidence>
<dbReference type="EMBL" id="JAAAHY010001023">
    <property type="protein sequence ID" value="KAF9953694.1"/>
    <property type="molecule type" value="Genomic_DNA"/>
</dbReference>
<feature type="region of interest" description="Disordered" evidence="9">
    <location>
        <begin position="57"/>
        <end position="79"/>
    </location>
</feature>
<evidence type="ECO:0000256" key="2">
    <source>
        <dbReference type="ARBA" id="ARBA00009105"/>
    </source>
</evidence>
<comment type="similarity">
    <text evidence="2">Belongs to the MNN1/MNT family.</text>
</comment>
<feature type="transmembrane region" description="Helical" evidence="10">
    <location>
        <begin position="121"/>
        <end position="140"/>
    </location>
</feature>
<dbReference type="PANTHER" id="PTHR31646">
    <property type="entry name" value="ALPHA-1,2-MANNOSYLTRANSFERASE MNN2"/>
    <property type="match status" value="1"/>
</dbReference>
<dbReference type="GO" id="GO:0000026">
    <property type="term" value="F:alpha-1,2-mannosyltransferase activity"/>
    <property type="evidence" value="ECO:0007669"/>
    <property type="project" value="TreeGrafter"/>
</dbReference>
<keyword evidence="7" id="KW-0333">Golgi apparatus</keyword>
<evidence type="ECO:0000313" key="12">
    <source>
        <dbReference type="Proteomes" id="UP000738359"/>
    </source>
</evidence>
<dbReference type="GO" id="GO:0046354">
    <property type="term" value="P:mannan biosynthetic process"/>
    <property type="evidence" value="ECO:0007669"/>
    <property type="project" value="TreeGrafter"/>
</dbReference>
<keyword evidence="5" id="KW-0735">Signal-anchor</keyword>
<evidence type="ECO:0000313" key="11">
    <source>
        <dbReference type="EMBL" id="KAF9953694.1"/>
    </source>
</evidence>
<evidence type="ECO:0000256" key="5">
    <source>
        <dbReference type="ARBA" id="ARBA00022968"/>
    </source>
</evidence>
<keyword evidence="4 10" id="KW-0812">Transmembrane</keyword>
<feature type="compositionally biased region" description="Low complexity" evidence="9">
    <location>
        <begin position="8"/>
        <end position="19"/>
    </location>
</feature>
<evidence type="ECO:0000256" key="6">
    <source>
        <dbReference type="ARBA" id="ARBA00022989"/>
    </source>
</evidence>
<dbReference type="InterPro" id="IPR022751">
    <property type="entry name" value="Alpha_mannosyltransferase"/>
</dbReference>
<evidence type="ECO:0000256" key="8">
    <source>
        <dbReference type="ARBA" id="ARBA00023136"/>
    </source>
</evidence>
<evidence type="ECO:0000256" key="7">
    <source>
        <dbReference type="ARBA" id="ARBA00023034"/>
    </source>
</evidence>
<gene>
    <name evidence="11" type="ORF">BGZ70_000148</name>
</gene>
<protein>
    <submittedName>
        <fullName evidence="11">Uncharacterized protein</fullName>
    </submittedName>
</protein>
<evidence type="ECO:0000256" key="10">
    <source>
        <dbReference type="SAM" id="Phobius"/>
    </source>
</evidence>
<evidence type="ECO:0000256" key="9">
    <source>
        <dbReference type="SAM" id="MobiDB-lite"/>
    </source>
</evidence>
<comment type="subcellular location">
    <subcellularLocation>
        <location evidence="1">Golgi apparatus membrane</location>
        <topology evidence="1">Single-pass type II membrane protein</topology>
    </subcellularLocation>
</comment>
<accession>A0A9P6IZ14</accession>
<dbReference type="Pfam" id="PF11051">
    <property type="entry name" value="Mannosyl_trans3"/>
    <property type="match status" value="1"/>
</dbReference>
<dbReference type="PANTHER" id="PTHR31646:SF1">
    <property type="entry name" value="ALPHA-1,2-MANNOSYLTRANSFERASE MNN2"/>
    <property type="match status" value="1"/>
</dbReference>
<reference evidence="11" key="1">
    <citation type="journal article" date="2020" name="Fungal Divers.">
        <title>Resolving the Mortierellaceae phylogeny through synthesis of multi-gene phylogenetics and phylogenomics.</title>
        <authorList>
            <person name="Vandepol N."/>
            <person name="Liber J."/>
            <person name="Desiro A."/>
            <person name="Na H."/>
            <person name="Kennedy M."/>
            <person name="Barry K."/>
            <person name="Grigoriev I.V."/>
            <person name="Miller A.N."/>
            <person name="O'Donnell K."/>
            <person name="Stajich J.E."/>
            <person name="Bonito G."/>
        </authorList>
    </citation>
    <scope>NUCLEOTIDE SEQUENCE</scope>
    <source>
        <strain evidence="11">CK1249</strain>
    </source>
</reference>
<dbReference type="OrthoDB" id="430354at2759"/>
<proteinExistence type="inferred from homology"/>
<feature type="region of interest" description="Disordered" evidence="9">
    <location>
        <begin position="1"/>
        <end position="22"/>
    </location>
</feature>
<evidence type="ECO:0000256" key="3">
    <source>
        <dbReference type="ARBA" id="ARBA00022679"/>
    </source>
</evidence>
<dbReference type="AlphaFoldDB" id="A0A9P6IZ14"/>
<dbReference type="GO" id="GO:0000139">
    <property type="term" value="C:Golgi membrane"/>
    <property type="evidence" value="ECO:0007669"/>
    <property type="project" value="UniProtKB-SubCell"/>
</dbReference>
<keyword evidence="8 10" id="KW-0472">Membrane</keyword>
<name>A0A9P6IZ14_MORAP</name>
<keyword evidence="6 10" id="KW-1133">Transmembrane helix</keyword>